<dbReference type="Proteomes" id="UP001596501">
    <property type="component" value="Unassembled WGS sequence"/>
</dbReference>
<feature type="coiled-coil region" evidence="1">
    <location>
        <begin position="64"/>
        <end position="126"/>
    </location>
</feature>
<dbReference type="InterPro" id="IPR046703">
    <property type="entry name" value="DUF6776"/>
</dbReference>
<sequence>MRFRLLRRRLTISAPRMAVRSTLPWPLRWLLAAVVLGFSGALALWAFEFGKEIAGVEHDTRGQLQRLRVEHQQVLAELADLKSVANTADSLLLAERSALEQLKQQLRGLEDENRRLGADLAFFEQLIPSTGSGTVRVRGLRVQRVSDERVAWQLLVMQSERQPPEFSGQLFITLTGTLDGRPWRQEVPPQPLSLRQHLRLEGQLDLPPTAVLKSATVRLMQGGAEKASYTHKL</sequence>
<proteinExistence type="predicted"/>
<accession>A0ABW2QGF5</accession>
<reference evidence="3" key="1">
    <citation type="journal article" date="2019" name="Int. J. Syst. Evol. Microbiol.">
        <title>The Global Catalogue of Microorganisms (GCM) 10K type strain sequencing project: providing services to taxonomists for standard genome sequencing and annotation.</title>
        <authorList>
            <consortium name="The Broad Institute Genomics Platform"/>
            <consortium name="The Broad Institute Genome Sequencing Center for Infectious Disease"/>
            <person name="Wu L."/>
            <person name="Ma J."/>
        </authorList>
    </citation>
    <scope>NUCLEOTIDE SEQUENCE [LARGE SCALE GENOMIC DNA]</scope>
    <source>
        <strain evidence="3">CGMCC 1.12371</strain>
    </source>
</reference>
<evidence type="ECO:0000313" key="2">
    <source>
        <dbReference type="EMBL" id="MFC7407657.1"/>
    </source>
</evidence>
<name>A0ABW2QGF5_9BURK</name>
<dbReference type="RefSeq" id="WP_382219414.1">
    <property type="nucleotide sequence ID" value="NZ_JBHTCA010000001.1"/>
</dbReference>
<dbReference type="Pfam" id="PF20567">
    <property type="entry name" value="DUF6776"/>
    <property type="match status" value="1"/>
</dbReference>
<keyword evidence="1" id="KW-0175">Coiled coil</keyword>
<comment type="caution">
    <text evidence="2">The sequence shown here is derived from an EMBL/GenBank/DDBJ whole genome shotgun (WGS) entry which is preliminary data.</text>
</comment>
<evidence type="ECO:0000313" key="3">
    <source>
        <dbReference type="Proteomes" id="UP001596501"/>
    </source>
</evidence>
<dbReference type="EMBL" id="JBHTCA010000001">
    <property type="protein sequence ID" value="MFC7407657.1"/>
    <property type="molecule type" value="Genomic_DNA"/>
</dbReference>
<keyword evidence="3" id="KW-1185">Reference proteome</keyword>
<protein>
    <submittedName>
        <fullName evidence="2">DUF6776 family protein</fullName>
    </submittedName>
</protein>
<gene>
    <name evidence="2" type="ORF">ACFQPB_02145</name>
</gene>
<organism evidence="2 3">
    <name type="scientific">Hydrogenophaga atypica</name>
    <dbReference type="NCBI Taxonomy" id="249409"/>
    <lineage>
        <taxon>Bacteria</taxon>
        <taxon>Pseudomonadati</taxon>
        <taxon>Pseudomonadota</taxon>
        <taxon>Betaproteobacteria</taxon>
        <taxon>Burkholderiales</taxon>
        <taxon>Comamonadaceae</taxon>
        <taxon>Hydrogenophaga</taxon>
    </lineage>
</organism>
<evidence type="ECO:0000256" key="1">
    <source>
        <dbReference type="SAM" id="Coils"/>
    </source>
</evidence>